<evidence type="ECO:0000256" key="4">
    <source>
        <dbReference type="ARBA" id="ARBA00022692"/>
    </source>
</evidence>
<comment type="function">
    <text evidence="13">Glucosidase involved in the degradation of cellulosic biomass. Active on lichenan.</text>
</comment>
<evidence type="ECO:0000313" key="19">
    <source>
        <dbReference type="Proteomes" id="UP000070544"/>
    </source>
</evidence>
<dbReference type="GO" id="GO:0009986">
    <property type="term" value="C:cell surface"/>
    <property type="evidence" value="ECO:0007669"/>
    <property type="project" value="TreeGrafter"/>
</dbReference>
<evidence type="ECO:0000256" key="3">
    <source>
        <dbReference type="ARBA" id="ARBA00022475"/>
    </source>
</evidence>
<dbReference type="SUPFAM" id="SSF51445">
    <property type="entry name" value="(Trans)glycosidases"/>
    <property type="match status" value="1"/>
</dbReference>
<dbReference type="GO" id="GO:0005886">
    <property type="term" value="C:plasma membrane"/>
    <property type="evidence" value="ECO:0007669"/>
    <property type="project" value="UniProtKB-SubCell"/>
</dbReference>
<dbReference type="InterPro" id="IPR001547">
    <property type="entry name" value="Glyco_hydro_5"/>
</dbReference>
<comment type="catalytic activity">
    <reaction evidence="12">
        <text>Successive hydrolysis of beta-D-glucose units from the non-reducing ends of (1-&gt;3)-beta-D-glucans, releasing alpha-glucose.</text>
        <dbReference type="EC" id="3.2.1.58"/>
    </reaction>
</comment>
<evidence type="ECO:0000256" key="16">
    <source>
        <dbReference type="RuleBase" id="RU361153"/>
    </source>
</evidence>
<dbReference type="AlphaFoldDB" id="A0A139AT12"/>
<comment type="subcellular location">
    <subcellularLocation>
        <location evidence="1">Cell membrane</location>
        <topology evidence="1">Single-pass type II membrane protein</topology>
    </subcellularLocation>
</comment>
<keyword evidence="7" id="KW-1133">Transmembrane helix</keyword>
<name>A0A139AT12_GONPJ</name>
<comment type="similarity">
    <text evidence="2 16">Belongs to the glycosyl hydrolase 5 (cellulase A) family.</text>
</comment>
<evidence type="ECO:0000256" key="2">
    <source>
        <dbReference type="ARBA" id="ARBA00005641"/>
    </source>
</evidence>
<dbReference type="PANTHER" id="PTHR31297:SF34">
    <property type="entry name" value="GLUCAN 1,3-BETA-GLUCOSIDASE 2"/>
    <property type="match status" value="1"/>
</dbReference>
<dbReference type="InterPro" id="IPR017853">
    <property type="entry name" value="GH"/>
</dbReference>
<dbReference type="GO" id="GO:0005576">
    <property type="term" value="C:extracellular region"/>
    <property type="evidence" value="ECO:0007669"/>
    <property type="project" value="TreeGrafter"/>
</dbReference>
<dbReference type="STRING" id="1344416.A0A139AT12"/>
<dbReference type="GO" id="GO:0004338">
    <property type="term" value="F:glucan exo-1,3-beta-glucosidase activity"/>
    <property type="evidence" value="ECO:0007669"/>
    <property type="project" value="UniProtKB-EC"/>
</dbReference>
<evidence type="ECO:0000256" key="15">
    <source>
        <dbReference type="ARBA" id="ARBA00041260"/>
    </source>
</evidence>
<protein>
    <recommendedName>
        <fullName evidence="14">glucan 1,3-beta-glucosidase</fullName>
        <ecNumber evidence="14">3.2.1.58</ecNumber>
    </recommendedName>
    <alternativeName>
        <fullName evidence="15">Exo-1,3-beta-glucanase D</fullName>
    </alternativeName>
</protein>
<evidence type="ECO:0000256" key="11">
    <source>
        <dbReference type="ARBA" id="ARBA00023316"/>
    </source>
</evidence>
<evidence type="ECO:0000256" key="7">
    <source>
        <dbReference type="ARBA" id="ARBA00022989"/>
    </source>
</evidence>
<keyword evidence="10 16" id="KW-0326">Glycosidase</keyword>
<reference evidence="18 19" key="1">
    <citation type="journal article" date="2015" name="Genome Biol. Evol.">
        <title>Phylogenomic analyses indicate that early fungi evolved digesting cell walls of algal ancestors of land plants.</title>
        <authorList>
            <person name="Chang Y."/>
            <person name="Wang S."/>
            <person name="Sekimoto S."/>
            <person name="Aerts A.L."/>
            <person name="Choi C."/>
            <person name="Clum A."/>
            <person name="LaButti K.M."/>
            <person name="Lindquist E.A."/>
            <person name="Yee Ngan C."/>
            <person name="Ohm R.A."/>
            <person name="Salamov A.A."/>
            <person name="Grigoriev I.V."/>
            <person name="Spatafora J.W."/>
            <person name="Berbee M.L."/>
        </authorList>
    </citation>
    <scope>NUCLEOTIDE SEQUENCE [LARGE SCALE GENOMIC DNA]</scope>
    <source>
        <strain evidence="18 19">JEL478</strain>
    </source>
</reference>
<dbReference type="InterPro" id="IPR050386">
    <property type="entry name" value="Glycosyl_hydrolase_5"/>
</dbReference>
<dbReference type="Proteomes" id="UP000070544">
    <property type="component" value="Unassembled WGS sequence"/>
</dbReference>
<evidence type="ECO:0000256" key="9">
    <source>
        <dbReference type="ARBA" id="ARBA00023180"/>
    </source>
</evidence>
<dbReference type="Gene3D" id="3.20.20.80">
    <property type="entry name" value="Glycosidases"/>
    <property type="match status" value="1"/>
</dbReference>
<evidence type="ECO:0000256" key="5">
    <source>
        <dbReference type="ARBA" id="ARBA00022801"/>
    </source>
</evidence>
<dbReference type="GO" id="GO:0071555">
    <property type="term" value="P:cell wall organization"/>
    <property type="evidence" value="ECO:0007669"/>
    <property type="project" value="UniProtKB-KW"/>
</dbReference>
<keyword evidence="19" id="KW-1185">Reference proteome</keyword>
<dbReference type="PANTHER" id="PTHR31297">
    <property type="entry name" value="GLUCAN ENDO-1,6-BETA-GLUCOSIDASE B"/>
    <property type="match status" value="1"/>
</dbReference>
<keyword evidence="6" id="KW-0735">Signal-anchor</keyword>
<dbReference type="EMBL" id="KQ965737">
    <property type="protein sequence ID" value="KXS19693.1"/>
    <property type="molecule type" value="Genomic_DNA"/>
</dbReference>
<evidence type="ECO:0000256" key="12">
    <source>
        <dbReference type="ARBA" id="ARBA00036824"/>
    </source>
</evidence>
<keyword evidence="5 16" id="KW-0378">Hydrolase</keyword>
<sequence length="511" mass="56219">MGIGIPAGVTLSVQDISDWILWSCLGWYDLPIAGVPVPAPPKTCDLLNSNYLAGYAPTSEDLADWATWGCAMYYPTGIGGRASAKTCDAIYAKYVSGQNVTAEDWQSWSFWSCVDWFPQGIGSIQGVALGGWISPEPFIAPSVFQVNGTLYQDLWSMCTAIGRPACESKLSQHFDTFITEQDIQEIKSAGFNYVRIPFNYWDVSADLSEPYPANIGWAYVDRVIGWCSKYGLQVGLGVHAMPGGQNPWNHAGHQDQFGWLTNFAAYSQRSTATLIEVVKRIKGPNYTHVRLLELVNEPYLVMVSADTVERVRGWYRSVIVALRSLVSDAAQYPSGGPELMISESFLGSNVFYGERLATQGLTSAYLDYHFYSIFVAADIAQSPEGHIQQVASVMVPNLLKMSVIAPTFVGEFSAAMTDCAPYLNGVGGGSRYDGSFAGFPNVCGGCMCADAIDVTKWTDTQKTNLRAYVDAQIKAARAYGVGFVFWTWKTETRLVEWDWKFLVERGMASLV</sequence>
<evidence type="ECO:0000256" key="13">
    <source>
        <dbReference type="ARBA" id="ARBA00037126"/>
    </source>
</evidence>
<dbReference type="OMA" id="CWKTEST"/>
<evidence type="ECO:0000256" key="8">
    <source>
        <dbReference type="ARBA" id="ARBA00023136"/>
    </source>
</evidence>
<accession>A0A139AT12</accession>
<dbReference type="Pfam" id="PF00150">
    <property type="entry name" value="Cellulase"/>
    <property type="match status" value="1"/>
</dbReference>
<evidence type="ECO:0000256" key="6">
    <source>
        <dbReference type="ARBA" id="ARBA00022968"/>
    </source>
</evidence>
<evidence type="ECO:0000256" key="1">
    <source>
        <dbReference type="ARBA" id="ARBA00004401"/>
    </source>
</evidence>
<keyword evidence="3" id="KW-1003">Cell membrane</keyword>
<evidence type="ECO:0000313" key="18">
    <source>
        <dbReference type="EMBL" id="KXS19693.1"/>
    </source>
</evidence>
<gene>
    <name evidence="18" type="ORF">M427DRAFT_66856</name>
</gene>
<dbReference type="OrthoDB" id="2122552at2759"/>
<keyword evidence="11" id="KW-0961">Cell wall biogenesis/degradation</keyword>
<evidence type="ECO:0000259" key="17">
    <source>
        <dbReference type="Pfam" id="PF00150"/>
    </source>
</evidence>
<evidence type="ECO:0000256" key="10">
    <source>
        <dbReference type="ARBA" id="ARBA00023295"/>
    </source>
</evidence>
<organism evidence="18 19">
    <name type="scientific">Gonapodya prolifera (strain JEL478)</name>
    <name type="common">Monoblepharis prolifera</name>
    <dbReference type="NCBI Taxonomy" id="1344416"/>
    <lineage>
        <taxon>Eukaryota</taxon>
        <taxon>Fungi</taxon>
        <taxon>Fungi incertae sedis</taxon>
        <taxon>Chytridiomycota</taxon>
        <taxon>Chytridiomycota incertae sedis</taxon>
        <taxon>Monoblepharidomycetes</taxon>
        <taxon>Monoblepharidales</taxon>
        <taxon>Gonapodyaceae</taxon>
        <taxon>Gonapodya</taxon>
    </lineage>
</organism>
<keyword evidence="8" id="KW-0472">Membrane</keyword>
<evidence type="ECO:0000256" key="14">
    <source>
        <dbReference type="ARBA" id="ARBA00038929"/>
    </source>
</evidence>
<keyword evidence="9" id="KW-0325">Glycoprotein</keyword>
<proteinExistence type="inferred from homology"/>
<dbReference type="EC" id="3.2.1.58" evidence="14"/>
<keyword evidence="4" id="KW-0812">Transmembrane</keyword>
<feature type="domain" description="Glycoside hydrolase family 5" evidence="17">
    <location>
        <begin position="172"/>
        <end position="324"/>
    </location>
</feature>
<dbReference type="GO" id="GO:0009251">
    <property type="term" value="P:glucan catabolic process"/>
    <property type="evidence" value="ECO:0007669"/>
    <property type="project" value="TreeGrafter"/>
</dbReference>